<comment type="subcellular location">
    <subcellularLocation>
        <location evidence="1">Cell membrane</location>
        <topology evidence="1">Multi-pass membrane protein</topology>
    </subcellularLocation>
</comment>
<keyword evidence="2" id="KW-1003">Cell membrane</keyword>
<feature type="transmembrane region" description="Helical" evidence="6">
    <location>
        <begin position="68"/>
        <end position="90"/>
    </location>
</feature>
<dbReference type="GO" id="GO:0006825">
    <property type="term" value="P:copper ion transport"/>
    <property type="evidence" value="ECO:0007669"/>
    <property type="project" value="InterPro"/>
</dbReference>
<feature type="transmembrane region" description="Helical" evidence="6">
    <location>
        <begin position="209"/>
        <end position="231"/>
    </location>
</feature>
<accession>A0A7I9ZGY3</accession>
<evidence type="ECO:0000313" key="9">
    <source>
        <dbReference type="Proteomes" id="UP000465304"/>
    </source>
</evidence>
<dbReference type="PROSITE" id="PS51257">
    <property type="entry name" value="PROKAR_LIPOPROTEIN"/>
    <property type="match status" value="1"/>
</dbReference>
<comment type="caution">
    <text evidence="8">The sequence shown here is derived from an EMBL/GenBank/DDBJ whole genome shotgun (WGS) entry which is preliminary data.</text>
</comment>
<feature type="transmembrane region" description="Helical" evidence="6">
    <location>
        <begin position="243"/>
        <end position="263"/>
    </location>
</feature>
<protein>
    <submittedName>
        <fullName evidence="8">Copper resistance protein D</fullName>
    </submittedName>
</protein>
<dbReference type="PANTHER" id="PTHR34820">
    <property type="entry name" value="INNER MEMBRANE PROTEIN YEBZ"/>
    <property type="match status" value="1"/>
</dbReference>
<dbReference type="Proteomes" id="UP000465304">
    <property type="component" value="Unassembled WGS sequence"/>
</dbReference>
<evidence type="ECO:0000259" key="7">
    <source>
        <dbReference type="Pfam" id="PF05425"/>
    </source>
</evidence>
<dbReference type="InterPro" id="IPR032694">
    <property type="entry name" value="CopC/D"/>
</dbReference>
<evidence type="ECO:0000256" key="5">
    <source>
        <dbReference type="ARBA" id="ARBA00023136"/>
    </source>
</evidence>
<dbReference type="GO" id="GO:0005886">
    <property type="term" value="C:plasma membrane"/>
    <property type="evidence" value="ECO:0007669"/>
    <property type="project" value="UniProtKB-SubCell"/>
</dbReference>
<proteinExistence type="predicted"/>
<dbReference type="PANTHER" id="PTHR34820:SF4">
    <property type="entry name" value="INNER MEMBRANE PROTEIN YEBZ"/>
    <property type="match status" value="1"/>
</dbReference>
<reference evidence="8 9" key="1">
    <citation type="journal article" date="2019" name="Emerg. Microbes Infect.">
        <title>Comprehensive subspecies identification of 175 nontuberculous mycobacteria species based on 7547 genomic profiles.</title>
        <authorList>
            <person name="Matsumoto Y."/>
            <person name="Kinjo T."/>
            <person name="Motooka D."/>
            <person name="Nabeya D."/>
            <person name="Jung N."/>
            <person name="Uechi K."/>
            <person name="Horii T."/>
            <person name="Iida T."/>
            <person name="Fujita J."/>
            <person name="Nakamura S."/>
        </authorList>
    </citation>
    <scope>NUCLEOTIDE SEQUENCE [LARGE SCALE GENOMIC DNA]</scope>
    <source>
        <strain evidence="8 9">JCM 30996</strain>
    </source>
</reference>
<name>A0A7I9ZGY3_9MYCO</name>
<sequence length="307" mass="30904">MTRRRAVAGGVLVTAAACVTAWALAYPAAALAPSLARAAADGAAVLTLGLAVAPVLDAGRHRDELIRTARAPLVVASAVWLVTELIRLVIASAELTGTDVTRVGARTAVAFTLDTAPGRAGLLTVVTAAAACLIAALAPRSGPVCVVAAGLAGIGIVGHPLTGHLSLSPWGGAAIAVHALAAALWCGVLAALVLTVEHRGQWARVLPRFSQLSLGCVAVLLAAGGLGAAVVLRSPAELYTSGYGRVLSAKIALTVALVALAWRNRSSWLPAARTHRTTSVVSRTRAYTELGLMAVTLAAAATLALTG</sequence>
<keyword evidence="9" id="KW-1185">Reference proteome</keyword>
<keyword evidence="4 6" id="KW-1133">Transmembrane helix</keyword>
<keyword evidence="5 6" id="KW-0472">Membrane</keyword>
<evidence type="ECO:0000256" key="6">
    <source>
        <dbReference type="SAM" id="Phobius"/>
    </source>
</evidence>
<evidence type="ECO:0000256" key="3">
    <source>
        <dbReference type="ARBA" id="ARBA00022692"/>
    </source>
</evidence>
<feature type="transmembrane region" description="Helical" evidence="6">
    <location>
        <begin position="35"/>
        <end position="56"/>
    </location>
</feature>
<evidence type="ECO:0000256" key="4">
    <source>
        <dbReference type="ARBA" id="ARBA00022989"/>
    </source>
</evidence>
<dbReference type="AlphaFoldDB" id="A0A7I9ZGY3"/>
<feature type="transmembrane region" description="Helical" evidence="6">
    <location>
        <begin position="120"/>
        <end position="137"/>
    </location>
</feature>
<evidence type="ECO:0000256" key="2">
    <source>
        <dbReference type="ARBA" id="ARBA00022475"/>
    </source>
</evidence>
<feature type="domain" description="Copper resistance protein D" evidence="7">
    <location>
        <begin position="203"/>
        <end position="303"/>
    </location>
</feature>
<keyword evidence="3 6" id="KW-0812">Transmembrane</keyword>
<dbReference type="EMBL" id="BLLB01000002">
    <property type="protein sequence ID" value="GFH00103.1"/>
    <property type="molecule type" value="Genomic_DNA"/>
</dbReference>
<feature type="transmembrane region" description="Helical" evidence="6">
    <location>
        <begin position="173"/>
        <end position="197"/>
    </location>
</feature>
<organism evidence="8 9">
    <name type="scientific">Mycolicibacterium hippocampi</name>
    <dbReference type="NCBI Taxonomy" id="659824"/>
    <lineage>
        <taxon>Bacteria</taxon>
        <taxon>Bacillati</taxon>
        <taxon>Actinomycetota</taxon>
        <taxon>Actinomycetes</taxon>
        <taxon>Mycobacteriales</taxon>
        <taxon>Mycobacteriaceae</taxon>
        <taxon>Mycolicibacterium</taxon>
    </lineage>
</organism>
<dbReference type="Pfam" id="PF05425">
    <property type="entry name" value="CopD"/>
    <property type="match status" value="1"/>
</dbReference>
<evidence type="ECO:0000313" key="8">
    <source>
        <dbReference type="EMBL" id="GFH00103.1"/>
    </source>
</evidence>
<feature type="transmembrane region" description="Helical" evidence="6">
    <location>
        <begin position="284"/>
        <end position="305"/>
    </location>
</feature>
<dbReference type="InterPro" id="IPR008457">
    <property type="entry name" value="Cu-R_CopD_dom"/>
</dbReference>
<feature type="transmembrane region" description="Helical" evidence="6">
    <location>
        <begin position="144"/>
        <end position="161"/>
    </location>
</feature>
<gene>
    <name evidence="8" type="ORF">MHIP_05860</name>
</gene>
<evidence type="ECO:0000256" key="1">
    <source>
        <dbReference type="ARBA" id="ARBA00004651"/>
    </source>
</evidence>